<evidence type="ECO:0000313" key="1">
    <source>
        <dbReference type="EMBL" id="AJF07743.1"/>
    </source>
</evidence>
<name>A0A0B5FK20_9BACT</name>
<sequence>MTYSAKSLIFFMPEALQSMCFRAISAPHLHGALRTQEFMKDPQQELNSFEYPVGFQPWSDALTGRKTPQQEGYTYHLLENSRDAFRFHAVLNASRVASLFHEFARFLGDEAFFILEFYEDQVGSTRPADSTDRPLPTIFYSPYMPVTEVIEMVTPYLPRLVHDGFVGFGLANNREGMELFYSEEKVITCFTGNHLRVMDLFSRLGLQHDPELLFPTDFGHDHLSLLWHPREHLPKPLRELDEKALDYVHFCRDLTEDLDMYPVEESLSFFLSKRDQDIIEGILLRHEEYAEFAEDDFGNLLFDWNDFVLECEGGFTGDLWEYQQGLQLRDMIQYVIDESPEVQREKIIDIIGETDERFKKILTDRRKRLAHAPPEGNQHERFWYHGIVRNAGAELRRDLIRSGWYHN</sequence>
<proteinExistence type="predicted"/>
<organism evidence="1 2">
    <name type="scientific">Geoalkalibacter subterraneus</name>
    <dbReference type="NCBI Taxonomy" id="483547"/>
    <lineage>
        <taxon>Bacteria</taxon>
        <taxon>Pseudomonadati</taxon>
        <taxon>Thermodesulfobacteriota</taxon>
        <taxon>Desulfuromonadia</taxon>
        <taxon>Desulfuromonadales</taxon>
        <taxon>Geoalkalibacteraceae</taxon>
        <taxon>Geoalkalibacter</taxon>
    </lineage>
</organism>
<dbReference type="HOGENOM" id="CLU_771280_0_0_7"/>
<dbReference type="EMBL" id="CP010311">
    <property type="protein sequence ID" value="AJF07743.1"/>
    <property type="molecule type" value="Genomic_DNA"/>
</dbReference>
<dbReference type="Proteomes" id="UP000035036">
    <property type="component" value="Chromosome"/>
</dbReference>
<evidence type="ECO:0000313" key="2">
    <source>
        <dbReference type="Proteomes" id="UP000035036"/>
    </source>
</evidence>
<reference evidence="1 2" key="1">
    <citation type="journal article" date="2015" name="Genome Announc.">
        <title>Genomes of Geoalkalibacter ferrihydriticus Z-0531T and Geoalkalibacter subterraneus Red1T, Two Haloalkaliphilic Metal-Reducing Deltaproteobacteria.</title>
        <authorList>
            <person name="Badalamenti J.P."/>
            <person name="Krajmalnik-Brown R."/>
            <person name="Torres C.I."/>
            <person name="Bond D.R."/>
        </authorList>
    </citation>
    <scope>NUCLEOTIDE SEQUENCE [LARGE SCALE GENOMIC DNA]</scope>
    <source>
        <strain evidence="1 2">Red1</strain>
    </source>
</reference>
<gene>
    <name evidence="1" type="ORF">GSUB_15910</name>
</gene>
<keyword evidence="2" id="KW-1185">Reference proteome</keyword>
<dbReference type="KEGG" id="gsb:GSUB_15910"/>
<dbReference type="AlphaFoldDB" id="A0A0B5FK20"/>
<protein>
    <submittedName>
        <fullName evidence="1">Uncharacterized protein</fullName>
    </submittedName>
</protein>
<accession>A0A0B5FK20</accession>